<evidence type="ECO:0000313" key="6">
    <source>
        <dbReference type="Proteomes" id="UP000320653"/>
    </source>
</evidence>
<reference evidence="5 6" key="1">
    <citation type="submission" date="2019-06" db="EMBL/GenBank/DDBJ databases">
        <title>Sorghum-associated microbial communities from plants grown in Nebraska, USA.</title>
        <authorList>
            <person name="Schachtman D."/>
        </authorList>
    </citation>
    <scope>NUCLEOTIDE SEQUENCE [LARGE SCALE GENOMIC DNA]</scope>
    <source>
        <strain evidence="5 6">1225</strain>
    </source>
</reference>
<evidence type="ECO:0000256" key="3">
    <source>
        <dbReference type="ARBA" id="ARBA00022723"/>
    </source>
</evidence>
<gene>
    <name evidence="5" type="ORF">FHW37_105186</name>
</gene>
<accession>A0A561QP12</accession>
<dbReference type="InterPro" id="IPR051600">
    <property type="entry name" value="Beta-PGM-like"/>
</dbReference>
<comment type="caution">
    <text evidence="5">The sequence shown here is derived from an EMBL/GenBank/DDBJ whole genome shotgun (WGS) entry which is preliminary data.</text>
</comment>
<dbReference type="SFLD" id="SFLDG01129">
    <property type="entry name" value="C1.5:_HAD__Beta-PGM__Phosphata"/>
    <property type="match status" value="1"/>
</dbReference>
<dbReference type="SFLD" id="SFLDG01135">
    <property type="entry name" value="C1.5.6:_HAD__Beta-PGM__Phospha"/>
    <property type="match status" value="1"/>
</dbReference>
<dbReference type="InterPro" id="IPR006439">
    <property type="entry name" value="HAD-SF_hydro_IA"/>
</dbReference>
<dbReference type="EMBL" id="VIWP01000005">
    <property type="protein sequence ID" value="TWF52087.1"/>
    <property type="molecule type" value="Genomic_DNA"/>
</dbReference>
<dbReference type="CDD" id="cd07526">
    <property type="entry name" value="HAD_BPGM_like"/>
    <property type="match status" value="1"/>
</dbReference>
<dbReference type="Gene3D" id="3.40.50.1000">
    <property type="entry name" value="HAD superfamily/HAD-like"/>
    <property type="match status" value="1"/>
</dbReference>
<evidence type="ECO:0000256" key="4">
    <source>
        <dbReference type="ARBA" id="ARBA00022842"/>
    </source>
</evidence>
<dbReference type="GO" id="GO:0016787">
    <property type="term" value="F:hydrolase activity"/>
    <property type="evidence" value="ECO:0007669"/>
    <property type="project" value="UniProtKB-KW"/>
</dbReference>
<protein>
    <submittedName>
        <fullName evidence="5">HAD superfamily hydrolase (TIGR01509 family)</fullName>
    </submittedName>
</protein>
<dbReference type="OrthoDB" id="9797743at2"/>
<proteinExistence type="inferred from homology"/>
<evidence type="ECO:0000313" key="5">
    <source>
        <dbReference type="EMBL" id="TWF52087.1"/>
    </source>
</evidence>
<keyword evidence="5" id="KW-0378">Hydrolase</keyword>
<dbReference type="SFLD" id="SFLDS00003">
    <property type="entry name" value="Haloacid_Dehalogenase"/>
    <property type="match status" value="1"/>
</dbReference>
<dbReference type="NCBIfam" id="TIGR01509">
    <property type="entry name" value="HAD-SF-IA-v3"/>
    <property type="match status" value="1"/>
</dbReference>
<comment type="cofactor">
    <cofactor evidence="1">
        <name>Mg(2+)</name>
        <dbReference type="ChEBI" id="CHEBI:18420"/>
    </cofactor>
</comment>
<dbReference type="InterPro" id="IPR023214">
    <property type="entry name" value="HAD_sf"/>
</dbReference>
<keyword evidence="6" id="KW-1185">Reference proteome</keyword>
<dbReference type="Pfam" id="PF00702">
    <property type="entry name" value="Hydrolase"/>
    <property type="match status" value="1"/>
</dbReference>
<comment type="similarity">
    <text evidence="2">Belongs to the HAD-like hydrolase superfamily. CbbY/CbbZ/Gph/YieH family.</text>
</comment>
<dbReference type="RefSeq" id="WP_145639659.1">
    <property type="nucleotide sequence ID" value="NZ_VIWP01000005.1"/>
</dbReference>
<evidence type="ECO:0000256" key="1">
    <source>
        <dbReference type="ARBA" id="ARBA00001946"/>
    </source>
</evidence>
<dbReference type="InterPro" id="IPR036412">
    <property type="entry name" value="HAD-like_sf"/>
</dbReference>
<dbReference type="PRINTS" id="PR00413">
    <property type="entry name" value="HADHALOGNASE"/>
</dbReference>
<dbReference type="PANTHER" id="PTHR46193:SF10">
    <property type="entry name" value="6-PHOSPHOGLUCONATE PHOSPHATASE"/>
    <property type="match status" value="1"/>
</dbReference>
<organism evidence="5 6">
    <name type="scientific">Neorhizobium alkalisoli</name>
    <dbReference type="NCBI Taxonomy" id="528178"/>
    <lineage>
        <taxon>Bacteria</taxon>
        <taxon>Pseudomonadati</taxon>
        <taxon>Pseudomonadota</taxon>
        <taxon>Alphaproteobacteria</taxon>
        <taxon>Hyphomicrobiales</taxon>
        <taxon>Rhizobiaceae</taxon>
        <taxon>Rhizobium/Agrobacterium group</taxon>
        <taxon>Neorhizobium</taxon>
    </lineage>
</organism>
<dbReference type="AlphaFoldDB" id="A0A561QP12"/>
<dbReference type="Proteomes" id="UP000320653">
    <property type="component" value="Unassembled WGS sequence"/>
</dbReference>
<dbReference type="SUPFAM" id="SSF56784">
    <property type="entry name" value="HAD-like"/>
    <property type="match status" value="1"/>
</dbReference>
<dbReference type="PANTHER" id="PTHR46193">
    <property type="entry name" value="6-PHOSPHOGLUCONATE PHOSPHATASE"/>
    <property type="match status" value="1"/>
</dbReference>
<evidence type="ECO:0000256" key="2">
    <source>
        <dbReference type="ARBA" id="ARBA00006171"/>
    </source>
</evidence>
<sequence length="238" mass="26029">MNPAAAKQDAPLVIFDCDGVLVDSEPLSVRVLVEALRRRGVEMTEEEAYGHFLGKSLSTMKQILDEEYGFHTGPEFLEEMRLDLYALFKTDLQPISGIAETLDGLKALGFRTCVASSSQPERIRLSLTLTGIVDKLDPHLFSATMVKNGKPAPDLFLHAASEMGVLPENCIVIEDSPAGIEAGHRAGMAVFAFTGGSHAILPGHREKIEALSPERVFDVMTDLLHLVPQYKEGRRDAV</sequence>
<keyword evidence="4" id="KW-0460">Magnesium</keyword>
<dbReference type="Gene3D" id="1.10.150.240">
    <property type="entry name" value="Putative phosphatase, domain 2"/>
    <property type="match status" value="1"/>
</dbReference>
<dbReference type="GO" id="GO:0046872">
    <property type="term" value="F:metal ion binding"/>
    <property type="evidence" value="ECO:0007669"/>
    <property type="project" value="UniProtKB-KW"/>
</dbReference>
<dbReference type="InterPro" id="IPR023198">
    <property type="entry name" value="PGP-like_dom2"/>
</dbReference>
<name>A0A561QP12_9HYPH</name>
<keyword evidence="3" id="KW-0479">Metal-binding</keyword>